<evidence type="ECO:0000313" key="2">
    <source>
        <dbReference type="Proteomes" id="UP000286947"/>
    </source>
</evidence>
<keyword evidence="2" id="KW-1185">Reference proteome</keyword>
<accession>A0A433SCJ1</accession>
<sequence>MNMTRDFKTFCIGRMLVDLPERLVSLKPADGSLDMSEELRLDGMLITTRTGVSFQAFQDLVDARWAELQVMEQEQSAAALAAPPQYHPIRENGGLFSFNQKSISYNARVLNGVKTADYVTVNDAEGYFWDKGTLFTIKDGGYDTVNQKIAEAMARMSYLAPGQMPEQAGICLQGGFIAQHYGVCSELYIGTISAPYFTFLIRHTEEVDGVPLLEQFGPFAPMIADVEDDWIEGGIVFRAAERAQDHLPAQELVTGYTQGVAIEGKGMGDFTTDVEARWEFVGQETPDPQPLVHAELVLSVDDRWLPDTLGEYPEQIENSAVPTKEAFFDMWDAVASNIRFYPGALAPAPKDAEPLLLGPSDAQRMSNRQALDDFLGEMDLRGISGLPEA</sequence>
<dbReference type="Proteomes" id="UP000286947">
    <property type="component" value="Unassembled WGS sequence"/>
</dbReference>
<dbReference type="AlphaFoldDB" id="A0A433SCJ1"/>
<proteinExistence type="predicted"/>
<protein>
    <submittedName>
        <fullName evidence="1">Uncharacterized protein</fullName>
    </submittedName>
</protein>
<gene>
    <name evidence="1" type="ORF">CUZ56_01742</name>
</gene>
<dbReference type="RefSeq" id="WP_126979955.1">
    <property type="nucleotide sequence ID" value="NZ_PQSP01000004.1"/>
</dbReference>
<name>A0A433SCJ1_9BURK</name>
<organism evidence="1 2">
    <name type="scientific">Saezia sanguinis</name>
    <dbReference type="NCBI Taxonomy" id="1965230"/>
    <lineage>
        <taxon>Bacteria</taxon>
        <taxon>Pseudomonadati</taxon>
        <taxon>Pseudomonadota</taxon>
        <taxon>Betaproteobacteria</taxon>
        <taxon>Burkholderiales</taxon>
        <taxon>Saeziaceae</taxon>
        <taxon>Saezia</taxon>
    </lineage>
</organism>
<reference evidence="1 2" key="1">
    <citation type="submission" date="2018-01" db="EMBL/GenBank/DDBJ databases">
        <title>Saezia sanguinis gen. nov., sp. nov., in the order Burkholderiales isolated from human blood.</title>
        <authorList>
            <person name="Medina-Pascual M.J."/>
            <person name="Valdezate S."/>
            <person name="Monzon S."/>
            <person name="Cuesta I."/>
            <person name="Carrasco G."/>
            <person name="Villalon P."/>
            <person name="Saez-Nieto J.A."/>
        </authorList>
    </citation>
    <scope>NUCLEOTIDE SEQUENCE [LARGE SCALE GENOMIC DNA]</scope>
    <source>
        <strain evidence="1 2">CNM695-12</strain>
    </source>
</reference>
<comment type="caution">
    <text evidence="1">The sequence shown here is derived from an EMBL/GenBank/DDBJ whole genome shotgun (WGS) entry which is preliminary data.</text>
</comment>
<evidence type="ECO:0000313" key="1">
    <source>
        <dbReference type="EMBL" id="RUS66463.1"/>
    </source>
</evidence>
<dbReference type="EMBL" id="PQSP01000004">
    <property type="protein sequence ID" value="RUS66463.1"/>
    <property type="molecule type" value="Genomic_DNA"/>
</dbReference>
<dbReference type="OrthoDB" id="8722129at2"/>